<proteinExistence type="inferred from homology"/>
<dbReference type="PANTHER" id="PTHR43848:SF2">
    <property type="entry name" value="PUTRESCINE TRANSPORT SYSTEM PERMEASE PROTEIN POTI"/>
    <property type="match status" value="1"/>
</dbReference>
<dbReference type="Pfam" id="PF00528">
    <property type="entry name" value="BPD_transp_1"/>
    <property type="match status" value="1"/>
</dbReference>
<comment type="caution">
    <text evidence="10">The sequence shown here is derived from an EMBL/GenBank/DDBJ whole genome shotgun (WGS) entry which is preliminary data.</text>
</comment>
<feature type="transmembrane region" description="Helical" evidence="8">
    <location>
        <begin position="133"/>
        <end position="156"/>
    </location>
</feature>
<comment type="subcellular location">
    <subcellularLocation>
        <location evidence="1 8">Cell membrane</location>
        <topology evidence="1 8">Multi-pass membrane protein</topology>
    </subcellularLocation>
</comment>
<evidence type="ECO:0000256" key="8">
    <source>
        <dbReference type="RuleBase" id="RU363032"/>
    </source>
</evidence>
<feature type="transmembrane region" description="Helical" evidence="8">
    <location>
        <begin position="12"/>
        <end position="36"/>
    </location>
</feature>
<feature type="transmembrane region" description="Helical" evidence="8">
    <location>
        <begin position="177"/>
        <end position="202"/>
    </location>
</feature>
<dbReference type="SUPFAM" id="SSF161098">
    <property type="entry name" value="MetI-like"/>
    <property type="match status" value="1"/>
</dbReference>
<dbReference type="PROSITE" id="PS50928">
    <property type="entry name" value="ABC_TM1"/>
    <property type="match status" value="1"/>
</dbReference>
<keyword evidence="3 8" id="KW-0813">Transport</keyword>
<dbReference type="PANTHER" id="PTHR43848">
    <property type="entry name" value="PUTRESCINE TRANSPORT SYSTEM PERMEASE PROTEIN POTI"/>
    <property type="match status" value="1"/>
</dbReference>
<keyword evidence="6 8" id="KW-1133">Transmembrane helix</keyword>
<keyword evidence="7 8" id="KW-0472">Membrane</keyword>
<feature type="domain" description="ABC transmembrane type-1" evidence="9">
    <location>
        <begin position="67"/>
        <end position="254"/>
    </location>
</feature>
<evidence type="ECO:0000256" key="7">
    <source>
        <dbReference type="ARBA" id="ARBA00023136"/>
    </source>
</evidence>
<gene>
    <name evidence="10" type="ORF">Q9295_01930</name>
</gene>
<keyword evidence="4" id="KW-1003">Cell membrane</keyword>
<accession>A0ABU0VTS5</accession>
<evidence type="ECO:0000256" key="6">
    <source>
        <dbReference type="ARBA" id="ARBA00022989"/>
    </source>
</evidence>
<evidence type="ECO:0000256" key="4">
    <source>
        <dbReference type="ARBA" id="ARBA00022475"/>
    </source>
</evidence>
<dbReference type="InterPro" id="IPR000515">
    <property type="entry name" value="MetI-like"/>
</dbReference>
<comment type="similarity">
    <text evidence="2">Belongs to the binding-protein-dependent transport system permease family. CysTW subfamily.</text>
</comment>
<sequence>MTRSFAWVGSWLLQAYYMLFVAFLVLPIFVMILMSFKNSEFLGFPIKGLTLDWYGAALADPAILGAVATTAFVAAVSTLIALVVGTWAAVALERLQGLAKAVAFVILCIPLAAPGIISAISLRIFAFDIGLELGVPAIIMAHTVHAVPFVSLMVLARLSHLPKSQTEAAKDLGASPITAFCLITLPFLKPSLIGASLFGLLLSMDDFNRSFFLGGFEPTLPILVFERMSTGISPQINAIASIVLLVTLSMGFVGERTLRRIGARK</sequence>
<evidence type="ECO:0000259" key="9">
    <source>
        <dbReference type="PROSITE" id="PS50928"/>
    </source>
</evidence>
<dbReference type="CDD" id="cd06261">
    <property type="entry name" value="TM_PBP2"/>
    <property type="match status" value="1"/>
</dbReference>
<dbReference type="RefSeq" id="WP_306678813.1">
    <property type="nucleotide sequence ID" value="NZ_JAVDBT010000002.1"/>
</dbReference>
<dbReference type="InterPro" id="IPR051789">
    <property type="entry name" value="Bact_Polyamine_Transport"/>
</dbReference>
<evidence type="ECO:0000256" key="2">
    <source>
        <dbReference type="ARBA" id="ARBA00007069"/>
    </source>
</evidence>
<evidence type="ECO:0000256" key="3">
    <source>
        <dbReference type="ARBA" id="ARBA00022448"/>
    </source>
</evidence>
<evidence type="ECO:0000256" key="1">
    <source>
        <dbReference type="ARBA" id="ARBA00004651"/>
    </source>
</evidence>
<name>A0ABU0VTS5_9RHOB</name>
<dbReference type="InterPro" id="IPR035906">
    <property type="entry name" value="MetI-like_sf"/>
</dbReference>
<protein>
    <submittedName>
        <fullName evidence="10">ABC transporter permease</fullName>
    </submittedName>
</protein>
<organism evidence="10 11">
    <name type="scientific">Pseudogemmobacter lacusdianii</name>
    <dbReference type="NCBI Taxonomy" id="3069608"/>
    <lineage>
        <taxon>Bacteria</taxon>
        <taxon>Pseudomonadati</taxon>
        <taxon>Pseudomonadota</taxon>
        <taxon>Alphaproteobacteria</taxon>
        <taxon>Rhodobacterales</taxon>
        <taxon>Paracoccaceae</taxon>
        <taxon>Pseudogemmobacter</taxon>
    </lineage>
</organism>
<dbReference type="Gene3D" id="1.10.3720.10">
    <property type="entry name" value="MetI-like"/>
    <property type="match status" value="1"/>
</dbReference>
<keyword evidence="11" id="KW-1185">Reference proteome</keyword>
<reference evidence="10 11" key="1">
    <citation type="submission" date="2023-08" db="EMBL/GenBank/DDBJ databases">
        <title>Characterization of two Paracoccaceae strains isolated from Phycosphere and proposal of Xinfangfangia lacusdiani sp. nov.</title>
        <authorList>
            <person name="Deng Y."/>
            <person name="Zhang Y.Q."/>
        </authorList>
    </citation>
    <scope>NUCLEOTIDE SEQUENCE [LARGE SCALE GENOMIC DNA]</scope>
    <source>
        <strain evidence="10 11">CPCC 101601</strain>
    </source>
</reference>
<dbReference type="Proteomes" id="UP001239680">
    <property type="component" value="Unassembled WGS sequence"/>
</dbReference>
<feature type="transmembrane region" description="Helical" evidence="8">
    <location>
        <begin position="102"/>
        <end position="127"/>
    </location>
</feature>
<dbReference type="EMBL" id="JAVDBT010000002">
    <property type="protein sequence ID" value="MDQ2065118.1"/>
    <property type="molecule type" value="Genomic_DNA"/>
</dbReference>
<feature type="transmembrane region" description="Helical" evidence="8">
    <location>
        <begin position="236"/>
        <end position="254"/>
    </location>
</feature>
<feature type="transmembrane region" description="Helical" evidence="8">
    <location>
        <begin position="62"/>
        <end position="90"/>
    </location>
</feature>
<evidence type="ECO:0000256" key="5">
    <source>
        <dbReference type="ARBA" id="ARBA00022692"/>
    </source>
</evidence>
<evidence type="ECO:0000313" key="11">
    <source>
        <dbReference type="Proteomes" id="UP001239680"/>
    </source>
</evidence>
<keyword evidence="5 8" id="KW-0812">Transmembrane</keyword>
<evidence type="ECO:0000313" key="10">
    <source>
        <dbReference type="EMBL" id="MDQ2065118.1"/>
    </source>
</evidence>